<name>A0A180GE41_PUCT1</name>
<dbReference type="SUPFAM" id="SSF53098">
    <property type="entry name" value="Ribonuclease H-like"/>
    <property type="match status" value="1"/>
</dbReference>
<gene>
    <name evidence="2" type="ORF">PTTG_28118</name>
</gene>
<reference evidence="3" key="4">
    <citation type="submission" date="2025-05" db="UniProtKB">
        <authorList>
            <consortium name="EnsemblFungi"/>
        </authorList>
    </citation>
    <scope>IDENTIFICATION</scope>
    <source>
        <strain evidence="3">isolate 1-1 / race 1 (BBBD)</strain>
    </source>
</reference>
<protein>
    <recommendedName>
        <fullName evidence="5">HAT C-terminal dimerisation domain-containing protein</fullName>
    </recommendedName>
</protein>
<evidence type="ECO:0000313" key="3">
    <source>
        <dbReference type="EnsemblFungi" id="PTTG_28118-t43_1-p1"/>
    </source>
</evidence>
<sequence length="647" mass="72698">MTTTQPPASRARPLTDKEELRKAQKIARNAVSNSYISYALPELSNQLDKHGQRMIAYPCQTCGTKINRPTSDSSCSNLLKHASICPWKKAEVKSNSNLASHGVGGTGDINPKEIQTTPIYVPQLCAIWCSEAARPFSALSNPSHLAILHPTVVKNLPCRWTVLRDIHMLYSAVQQSYHSVLKAHKGALYLGVDGWQSPNGFDILGIMIYRLDHHGATDTNATLEAMPLNFICLSQNHTGEYLAEMVRLVVEKFGIPQKICGIVTNNASNNQVMVNELKKRKWACFQGEAQWVRCFAHVLNLIVKSILRPFGAQKKENASNDPTATTDPDDSDGLESSDLDAAEQIRLFTRKMDFQSDEEDIGSKGDSIDGHDSDAQLLNLDDIDTMKRKMIATQVIAFCAVAKKLKHSPNSNAEFCDICCKLGCPTPHTVERDVCTQWNSTLVQLRGIIRCKDTILEWQRNKRHGINRKYHLNTADFDLAHNLVDVLNLFYEITLQVLVSGLDCLAHIVMFIDQITKHLLTAIITNKYYALTNTSPLYRIAIVLHPSFRDEYFKLAKWELEWIAEAIQLNRDMWVTFYKPQSTDTTPVKSSTINTSSKPRTSMLARWWLQQKKSGKTHSGLLYMALDVLSCPATSVDVKRAFSFGRD</sequence>
<dbReference type="EMBL" id="ADAS02000089">
    <property type="protein sequence ID" value="OAV90996.1"/>
    <property type="molecule type" value="Genomic_DNA"/>
</dbReference>
<keyword evidence="4" id="KW-1185">Reference proteome</keyword>
<dbReference type="GO" id="GO:0005634">
    <property type="term" value="C:nucleus"/>
    <property type="evidence" value="ECO:0007669"/>
    <property type="project" value="TreeGrafter"/>
</dbReference>
<evidence type="ECO:0000313" key="2">
    <source>
        <dbReference type="EMBL" id="OAV90996.1"/>
    </source>
</evidence>
<dbReference type="PANTHER" id="PTHR46169:SF15">
    <property type="entry name" value="INNER CENTROMERE PROTEIN A-LIKE ISOFORM X1-RELATED"/>
    <property type="match status" value="1"/>
</dbReference>
<feature type="region of interest" description="Disordered" evidence="1">
    <location>
        <begin position="314"/>
        <end position="336"/>
    </location>
</feature>
<dbReference type="OrthoDB" id="1607513at2759"/>
<dbReference type="Proteomes" id="UP000005240">
    <property type="component" value="Unassembled WGS sequence"/>
</dbReference>
<evidence type="ECO:0008006" key="5">
    <source>
        <dbReference type="Google" id="ProtNLM"/>
    </source>
</evidence>
<proteinExistence type="predicted"/>
<dbReference type="InterPro" id="IPR052717">
    <property type="entry name" value="Vacuolar_transposase_reg"/>
</dbReference>
<organism evidence="2">
    <name type="scientific">Puccinia triticina (isolate 1-1 / race 1 (BBBD))</name>
    <name type="common">Brown leaf rust fungus</name>
    <dbReference type="NCBI Taxonomy" id="630390"/>
    <lineage>
        <taxon>Eukaryota</taxon>
        <taxon>Fungi</taxon>
        <taxon>Dikarya</taxon>
        <taxon>Basidiomycota</taxon>
        <taxon>Pucciniomycotina</taxon>
        <taxon>Pucciniomycetes</taxon>
        <taxon>Pucciniales</taxon>
        <taxon>Pucciniaceae</taxon>
        <taxon>Puccinia</taxon>
    </lineage>
</organism>
<evidence type="ECO:0000313" key="4">
    <source>
        <dbReference type="Proteomes" id="UP000005240"/>
    </source>
</evidence>
<feature type="compositionally biased region" description="Acidic residues" evidence="1">
    <location>
        <begin position="327"/>
        <end position="336"/>
    </location>
</feature>
<dbReference type="AlphaFoldDB" id="A0A180GE41"/>
<accession>A0A180GE41</accession>
<dbReference type="PANTHER" id="PTHR46169">
    <property type="entry name" value="DNA REPLICATION-RELATED ELEMENT FACTOR, ISOFORM A"/>
    <property type="match status" value="1"/>
</dbReference>
<dbReference type="InterPro" id="IPR012337">
    <property type="entry name" value="RNaseH-like_sf"/>
</dbReference>
<dbReference type="GO" id="GO:0006357">
    <property type="term" value="P:regulation of transcription by RNA polymerase II"/>
    <property type="evidence" value="ECO:0007669"/>
    <property type="project" value="TreeGrafter"/>
</dbReference>
<dbReference type="EnsemblFungi" id="PTTG_28118-t43_1">
    <property type="protein sequence ID" value="PTTG_28118-t43_1-p1"/>
    <property type="gene ID" value="PTTG_28118"/>
</dbReference>
<dbReference type="VEuPathDB" id="FungiDB:PTTG_28118"/>
<reference evidence="2" key="2">
    <citation type="submission" date="2016-05" db="EMBL/GenBank/DDBJ databases">
        <title>Comparative analysis highlights variable genome content of wheat rusts and divergence of the mating loci.</title>
        <authorList>
            <person name="Cuomo C.A."/>
            <person name="Bakkeren G."/>
            <person name="Szabo L."/>
            <person name="Khalil H."/>
            <person name="Joly D."/>
            <person name="Goldberg J."/>
            <person name="Young S."/>
            <person name="Zeng Q."/>
            <person name="Fellers J."/>
        </authorList>
    </citation>
    <scope>NUCLEOTIDE SEQUENCE [LARGE SCALE GENOMIC DNA]</scope>
    <source>
        <strain evidence="2">1-1 BBBD Race 1</strain>
    </source>
</reference>
<evidence type="ECO:0000256" key="1">
    <source>
        <dbReference type="SAM" id="MobiDB-lite"/>
    </source>
</evidence>
<reference evidence="2" key="1">
    <citation type="submission" date="2009-11" db="EMBL/GenBank/DDBJ databases">
        <authorList>
            <consortium name="The Broad Institute Genome Sequencing Platform"/>
            <person name="Ward D."/>
            <person name="Feldgarden M."/>
            <person name="Earl A."/>
            <person name="Young S.K."/>
            <person name="Zeng Q."/>
            <person name="Koehrsen M."/>
            <person name="Alvarado L."/>
            <person name="Berlin A."/>
            <person name="Bochicchio J."/>
            <person name="Borenstein D."/>
            <person name="Chapman S.B."/>
            <person name="Chen Z."/>
            <person name="Engels R."/>
            <person name="Freedman E."/>
            <person name="Gellesch M."/>
            <person name="Goldberg J."/>
            <person name="Griggs A."/>
            <person name="Gujja S."/>
            <person name="Heilman E."/>
            <person name="Heiman D."/>
            <person name="Hepburn T."/>
            <person name="Howarth C."/>
            <person name="Jen D."/>
            <person name="Larson L."/>
            <person name="Lewis B."/>
            <person name="Mehta T."/>
            <person name="Park D."/>
            <person name="Pearson M."/>
            <person name="Roberts A."/>
            <person name="Saif S."/>
            <person name="Shea T."/>
            <person name="Shenoy N."/>
            <person name="Sisk P."/>
            <person name="Stolte C."/>
            <person name="Sykes S."/>
            <person name="Thomson T."/>
            <person name="Walk T."/>
            <person name="White J."/>
            <person name="Yandava C."/>
            <person name="Izard J."/>
            <person name="Baranova O.V."/>
            <person name="Blanton J.M."/>
            <person name="Tanner A.C."/>
            <person name="Dewhirst F.E."/>
            <person name="Haas B."/>
            <person name="Nusbaum C."/>
            <person name="Birren B."/>
        </authorList>
    </citation>
    <scope>NUCLEOTIDE SEQUENCE [LARGE SCALE GENOMIC DNA]</scope>
    <source>
        <strain evidence="2">1-1 BBBD Race 1</strain>
    </source>
</reference>
<reference evidence="3 4" key="3">
    <citation type="journal article" date="2017" name="G3 (Bethesda)">
        <title>Comparative analysis highlights variable genome content of wheat rusts and divergence of the mating loci.</title>
        <authorList>
            <person name="Cuomo C.A."/>
            <person name="Bakkeren G."/>
            <person name="Khalil H.B."/>
            <person name="Panwar V."/>
            <person name="Joly D."/>
            <person name="Linning R."/>
            <person name="Sakthikumar S."/>
            <person name="Song X."/>
            <person name="Adiconis X."/>
            <person name="Fan L."/>
            <person name="Goldberg J.M."/>
            <person name="Levin J.Z."/>
            <person name="Young S."/>
            <person name="Zeng Q."/>
            <person name="Anikster Y."/>
            <person name="Bruce M."/>
            <person name="Wang M."/>
            <person name="Yin C."/>
            <person name="McCallum B."/>
            <person name="Szabo L.J."/>
            <person name="Hulbert S."/>
            <person name="Chen X."/>
            <person name="Fellers J.P."/>
        </authorList>
    </citation>
    <scope>NUCLEOTIDE SEQUENCE</scope>
    <source>
        <strain evidence="4">Isolate 1-1 / race 1 (BBBD)</strain>
        <strain evidence="3">isolate 1-1 / race 1 (BBBD)</strain>
    </source>
</reference>